<dbReference type="PANTHER" id="PTHR22895">
    <property type="entry name" value="ARMADILLO REPEAT-CONTAINING PROTEIN 6"/>
    <property type="match status" value="1"/>
</dbReference>
<keyword evidence="1" id="KW-0677">Repeat</keyword>
<evidence type="ECO:0000256" key="1">
    <source>
        <dbReference type="ARBA" id="ARBA00022737"/>
    </source>
</evidence>
<proteinExistence type="predicted"/>
<dbReference type="GO" id="GO:0002244">
    <property type="term" value="P:hematopoietic progenitor cell differentiation"/>
    <property type="evidence" value="ECO:0007669"/>
    <property type="project" value="TreeGrafter"/>
</dbReference>
<dbReference type="SUPFAM" id="SSF48371">
    <property type="entry name" value="ARM repeat"/>
    <property type="match status" value="1"/>
</dbReference>
<dbReference type="InterPro" id="IPR000225">
    <property type="entry name" value="Armadillo"/>
</dbReference>
<evidence type="ECO:0008006" key="4">
    <source>
        <dbReference type="Google" id="ProtNLM"/>
    </source>
</evidence>
<reference evidence="2" key="1">
    <citation type="submission" date="2019-08" db="EMBL/GenBank/DDBJ databases">
        <title>The improved chromosome-level genome for the pearl oyster Pinctada fucata martensii using PacBio sequencing and Hi-C.</title>
        <authorList>
            <person name="Zheng Z."/>
        </authorList>
    </citation>
    <scope>NUCLEOTIDE SEQUENCE</scope>
    <source>
        <strain evidence="2">ZZ-2019</strain>
        <tissue evidence="2">Adductor muscle</tissue>
    </source>
</reference>
<dbReference type="InterPro" id="IPR016024">
    <property type="entry name" value="ARM-type_fold"/>
</dbReference>
<dbReference type="Gene3D" id="1.25.10.10">
    <property type="entry name" value="Leucine-rich Repeat Variant"/>
    <property type="match status" value="2"/>
</dbReference>
<gene>
    <name evidence="2" type="ORF">FSP39_002349</name>
</gene>
<dbReference type="AlphaFoldDB" id="A0AA88Y8L7"/>
<dbReference type="PANTHER" id="PTHR22895:SF0">
    <property type="entry name" value="ARMADILLO REPEAT-CONTAINING PROTEIN 6"/>
    <property type="match status" value="1"/>
</dbReference>
<sequence>MAKVITQQTFDDVVRENMSEFDMSPEEAVADAVQQFESQGVNLLNIVKDAGLYSGDNESMEHPVLAAMNRLKISLDNTDNEDEIKSSLKTIKTECEIDLARRCMAGKKAYELLMRSLQQNKQNATMVNENLLVLIALTDGQPDLLDYPGMNLCVELLDIYNQNAEVLELVIRFIKTTCIRHEDNRQAFVKLKLINKLSEILEKNKNNGCVVKETCAALRTLTLDDDIRVPFGQAHEHAKMIVTEGNALKTILDICKVYSSDPDVLSELFATISKLVVRDEFCKAVMDMGGLELIFGAFQQSINDKGIVKQALGVTKALAGNDNVKIAVVNSGGIDVILAAMTKHQANAKIAELGCATIAAIVLRNPSHCDKTIESNGHHVILQAMKIHRIEAGVQKQACMAIRNLVARTREHCAAILELGAETLINEARRCHKSCADDSKAALRDLGCQVDLQELWKGEKPGLAQE</sequence>
<evidence type="ECO:0000313" key="2">
    <source>
        <dbReference type="EMBL" id="KAK3096684.1"/>
    </source>
</evidence>
<dbReference type="SMART" id="SM00185">
    <property type="entry name" value="ARM"/>
    <property type="match status" value="3"/>
</dbReference>
<name>A0AA88Y8L7_PINIB</name>
<keyword evidence="3" id="KW-1185">Reference proteome</keyword>
<dbReference type="EMBL" id="VSWD01000007">
    <property type="protein sequence ID" value="KAK3096684.1"/>
    <property type="molecule type" value="Genomic_DNA"/>
</dbReference>
<dbReference type="Proteomes" id="UP001186944">
    <property type="component" value="Unassembled WGS sequence"/>
</dbReference>
<organism evidence="2 3">
    <name type="scientific">Pinctada imbricata</name>
    <name type="common">Atlantic pearl-oyster</name>
    <name type="synonym">Pinctada martensii</name>
    <dbReference type="NCBI Taxonomy" id="66713"/>
    <lineage>
        <taxon>Eukaryota</taxon>
        <taxon>Metazoa</taxon>
        <taxon>Spiralia</taxon>
        <taxon>Lophotrochozoa</taxon>
        <taxon>Mollusca</taxon>
        <taxon>Bivalvia</taxon>
        <taxon>Autobranchia</taxon>
        <taxon>Pteriomorphia</taxon>
        <taxon>Pterioida</taxon>
        <taxon>Pterioidea</taxon>
        <taxon>Pteriidae</taxon>
        <taxon>Pinctada</taxon>
    </lineage>
</organism>
<accession>A0AA88Y8L7</accession>
<protein>
    <recommendedName>
        <fullName evidence="4">Armadillo repeat-containing protein 6</fullName>
    </recommendedName>
</protein>
<evidence type="ECO:0000313" key="3">
    <source>
        <dbReference type="Proteomes" id="UP001186944"/>
    </source>
</evidence>
<comment type="caution">
    <text evidence="2">The sequence shown here is derived from an EMBL/GenBank/DDBJ whole genome shotgun (WGS) entry which is preliminary data.</text>
</comment>
<dbReference type="InterPro" id="IPR011989">
    <property type="entry name" value="ARM-like"/>
</dbReference>